<sequence length="113" mass="13371">MSWKECIISKRVKTSVTYACPSTRKEIKYEFYLVTMSFIYYVWINGSKRFMVYVHFAEEMYEMVSLTVQFLTQQHFLFEYPMTSEGILKAPLNGVYFPKHLELGRVISPIGAR</sequence>
<dbReference type="Proteomes" id="UP000826656">
    <property type="component" value="Unassembled WGS sequence"/>
</dbReference>
<keyword evidence="2" id="KW-1185">Reference proteome</keyword>
<protein>
    <submittedName>
        <fullName evidence="1">Uncharacterized protein</fullName>
    </submittedName>
</protein>
<comment type="caution">
    <text evidence="1">The sequence shown here is derived from an EMBL/GenBank/DDBJ whole genome shotgun (WGS) entry which is preliminary data.</text>
</comment>
<reference evidence="1 2" key="1">
    <citation type="journal article" date="2021" name="bioRxiv">
        <title>Chromosome-scale and haplotype-resolved genome assembly of a tetraploid potato cultivar.</title>
        <authorList>
            <person name="Sun H."/>
            <person name="Jiao W.-B."/>
            <person name="Krause K."/>
            <person name="Campoy J.A."/>
            <person name="Goel M."/>
            <person name="Folz-Donahue K."/>
            <person name="Kukat C."/>
            <person name="Huettel B."/>
            <person name="Schneeberger K."/>
        </authorList>
    </citation>
    <scope>NUCLEOTIDE SEQUENCE [LARGE SCALE GENOMIC DNA]</scope>
    <source>
        <strain evidence="1">SolTubOtavaFocal</strain>
        <tissue evidence="1">Leaves</tissue>
    </source>
</reference>
<organism evidence="1 2">
    <name type="scientific">Solanum tuberosum</name>
    <name type="common">Potato</name>
    <dbReference type="NCBI Taxonomy" id="4113"/>
    <lineage>
        <taxon>Eukaryota</taxon>
        <taxon>Viridiplantae</taxon>
        <taxon>Streptophyta</taxon>
        <taxon>Embryophyta</taxon>
        <taxon>Tracheophyta</taxon>
        <taxon>Spermatophyta</taxon>
        <taxon>Magnoliopsida</taxon>
        <taxon>eudicotyledons</taxon>
        <taxon>Gunneridae</taxon>
        <taxon>Pentapetalae</taxon>
        <taxon>asterids</taxon>
        <taxon>lamiids</taxon>
        <taxon>Solanales</taxon>
        <taxon>Solanaceae</taxon>
        <taxon>Solanoideae</taxon>
        <taxon>Solaneae</taxon>
        <taxon>Solanum</taxon>
    </lineage>
</organism>
<proteinExistence type="predicted"/>
<gene>
    <name evidence="1" type="ORF">KY290_030702</name>
</gene>
<dbReference type="EMBL" id="JAIVGD010000023">
    <property type="protein sequence ID" value="KAH0742709.1"/>
    <property type="molecule type" value="Genomic_DNA"/>
</dbReference>
<name>A0ABQ7U803_SOLTU</name>
<evidence type="ECO:0000313" key="2">
    <source>
        <dbReference type="Proteomes" id="UP000826656"/>
    </source>
</evidence>
<accession>A0ABQ7U803</accession>
<evidence type="ECO:0000313" key="1">
    <source>
        <dbReference type="EMBL" id="KAH0742709.1"/>
    </source>
</evidence>